<comment type="cofactor">
    <cofactor evidence="6">
        <name>a divalent metal cation</name>
        <dbReference type="ChEBI" id="CHEBI:60240"/>
    </cofactor>
</comment>
<dbReference type="Gene3D" id="2.60.200.30">
    <property type="entry name" value="Probable inorganic polyphosphate/atp-NAD kinase, domain 2"/>
    <property type="match status" value="1"/>
</dbReference>
<dbReference type="GO" id="GO:0005524">
    <property type="term" value="F:ATP binding"/>
    <property type="evidence" value="ECO:0007669"/>
    <property type="project" value="UniProtKB-KW"/>
</dbReference>
<dbReference type="GO" id="GO:0019674">
    <property type="term" value="P:NAD+ metabolic process"/>
    <property type="evidence" value="ECO:0007669"/>
    <property type="project" value="InterPro"/>
</dbReference>
<dbReference type="PANTHER" id="PTHR20275">
    <property type="entry name" value="NAD KINASE"/>
    <property type="match status" value="1"/>
</dbReference>
<keyword evidence="6" id="KW-0067">ATP-binding</keyword>
<evidence type="ECO:0000256" key="2">
    <source>
        <dbReference type="ARBA" id="ARBA00022777"/>
    </source>
</evidence>
<dbReference type="GO" id="GO:0006741">
    <property type="term" value="P:NADP+ biosynthetic process"/>
    <property type="evidence" value="ECO:0007669"/>
    <property type="project" value="UniProtKB-UniRule"/>
</dbReference>
<dbReference type="HAMAP" id="MF_00361">
    <property type="entry name" value="NAD_kinase"/>
    <property type="match status" value="1"/>
</dbReference>
<gene>
    <name evidence="6" type="primary">nadK</name>
    <name evidence="7" type="ORF">G5B42_06215</name>
</gene>
<dbReference type="GO" id="GO:0051287">
    <property type="term" value="F:NAD binding"/>
    <property type="evidence" value="ECO:0007669"/>
    <property type="project" value="UniProtKB-ARBA"/>
</dbReference>
<name>A0A8J6I0D9_9FIRM</name>
<dbReference type="EMBL" id="JAAKDE010000012">
    <property type="protein sequence ID" value="MBA2133136.1"/>
    <property type="molecule type" value="Genomic_DNA"/>
</dbReference>
<keyword evidence="1 6" id="KW-0808">Transferase</keyword>
<accession>A0A8J6I0D9</accession>
<reference evidence="7" key="1">
    <citation type="submission" date="2020-06" db="EMBL/GenBank/DDBJ databases">
        <title>Novel chitinolytic bacterium.</title>
        <authorList>
            <person name="Ungkulpasvich U."/>
            <person name="Kosugi A."/>
            <person name="Uke A."/>
        </authorList>
    </citation>
    <scope>NUCLEOTIDE SEQUENCE</scope>
    <source>
        <strain evidence="7">UUS1-1</strain>
    </source>
</reference>
<dbReference type="Pfam" id="PF01513">
    <property type="entry name" value="NAD_kinase"/>
    <property type="match status" value="1"/>
</dbReference>
<feature type="binding site" evidence="6">
    <location>
        <begin position="183"/>
        <end position="188"/>
    </location>
    <ligand>
        <name>NAD(+)</name>
        <dbReference type="ChEBI" id="CHEBI:57540"/>
    </ligand>
</feature>
<comment type="similarity">
    <text evidence="6">Belongs to the NAD kinase family.</text>
</comment>
<keyword evidence="2 6" id="KW-0418">Kinase</keyword>
<proteinExistence type="inferred from homology"/>
<comment type="subcellular location">
    <subcellularLocation>
        <location evidence="6">Cytoplasm</location>
    </subcellularLocation>
</comment>
<dbReference type="GO" id="GO:0003951">
    <property type="term" value="F:NAD+ kinase activity"/>
    <property type="evidence" value="ECO:0007669"/>
    <property type="project" value="UniProtKB-UniRule"/>
</dbReference>
<dbReference type="InterPro" id="IPR002504">
    <property type="entry name" value="NADK"/>
</dbReference>
<dbReference type="PANTHER" id="PTHR20275:SF0">
    <property type="entry name" value="NAD KINASE"/>
    <property type="match status" value="1"/>
</dbReference>
<dbReference type="InterPro" id="IPR017438">
    <property type="entry name" value="ATP-NAD_kinase_N"/>
</dbReference>
<evidence type="ECO:0000256" key="6">
    <source>
        <dbReference type="HAMAP-Rule" id="MF_00361"/>
    </source>
</evidence>
<dbReference type="Proteomes" id="UP000657177">
    <property type="component" value="Unassembled WGS sequence"/>
</dbReference>
<keyword evidence="6" id="KW-0963">Cytoplasm</keyword>
<keyword evidence="8" id="KW-1185">Reference proteome</keyword>
<evidence type="ECO:0000256" key="1">
    <source>
        <dbReference type="ARBA" id="ARBA00022679"/>
    </source>
</evidence>
<dbReference type="GO" id="GO:0046872">
    <property type="term" value="F:metal ion binding"/>
    <property type="evidence" value="ECO:0007669"/>
    <property type="project" value="UniProtKB-UniRule"/>
</dbReference>
<dbReference type="EC" id="2.7.1.23" evidence="6"/>
<organism evidence="7 8">
    <name type="scientific">Capillibacterium thermochitinicola</name>
    <dbReference type="NCBI Taxonomy" id="2699427"/>
    <lineage>
        <taxon>Bacteria</taxon>
        <taxon>Bacillati</taxon>
        <taxon>Bacillota</taxon>
        <taxon>Capillibacterium</taxon>
    </lineage>
</organism>
<feature type="binding site" evidence="6">
    <location>
        <begin position="68"/>
        <end position="69"/>
    </location>
    <ligand>
        <name>NAD(+)</name>
        <dbReference type="ChEBI" id="CHEBI:57540"/>
    </ligand>
</feature>
<feature type="binding site" evidence="6">
    <location>
        <position position="172"/>
    </location>
    <ligand>
        <name>NAD(+)</name>
        <dbReference type="ChEBI" id="CHEBI:57540"/>
    </ligand>
</feature>
<comment type="caution">
    <text evidence="7">The sequence shown here is derived from an EMBL/GenBank/DDBJ whole genome shotgun (WGS) entry which is preliminary data.</text>
</comment>
<dbReference type="RefSeq" id="WP_181339591.1">
    <property type="nucleotide sequence ID" value="NZ_JAAKDE010000012.1"/>
</dbReference>
<evidence type="ECO:0000256" key="5">
    <source>
        <dbReference type="ARBA" id="ARBA00047925"/>
    </source>
</evidence>
<feature type="binding site" evidence="6">
    <location>
        <position position="153"/>
    </location>
    <ligand>
        <name>NAD(+)</name>
        <dbReference type="ChEBI" id="CHEBI:57540"/>
    </ligand>
</feature>
<comment type="catalytic activity">
    <reaction evidence="5 6">
        <text>NAD(+) + ATP = ADP + NADP(+) + H(+)</text>
        <dbReference type="Rhea" id="RHEA:18629"/>
        <dbReference type="ChEBI" id="CHEBI:15378"/>
        <dbReference type="ChEBI" id="CHEBI:30616"/>
        <dbReference type="ChEBI" id="CHEBI:57540"/>
        <dbReference type="ChEBI" id="CHEBI:58349"/>
        <dbReference type="ChEBI" id="CHEBI:456216"/>
        <dbReference type="EC" id="2.7.1.23"/>
    </reaction>
</comment>
<dbReference type="Pfam" id="PF20143">
    <property type="entry name" value="NAD_kinase_C"/>
    <property type="match status" value="1"/>
</dbReference>
<comment type="function">
    <text evidence="6">Involved in the regulation of the intracellular balance of NAD and NADP, and is a key enzyme in the biosynthesis of NADP. Catalyzes specifically the phosphorylation on 2'-hydroxyl of the adenosine moiety of NAD to yield NADP.</text>
</comment>
<dbReference type="InterPro" id="IPR017437">
    <property type="entry name" value="ATP-NAD_kinase_PpnK-typ_C"/>
</dbReference>
<dbReference type="Gene3D" id="3.40.50.10330">
    <property type="entry name" value="Probable inorganic polyphosphate/atp-NAD kinase, domain 1"/>
    <property type="match status" value="1"/>
</dbReference>
<keyword evidence="6" id="KW-0547">Nucleotide-binding</keyword>
<protein>
    <recommendedName>
        <fullName evidence="6">NAD kinase</fullName>
        <ecNumber evidence="6">2.7.1.23</ecNumber>
    </recommendedName>
    <alternativeName>
        <fullName evidence="6">ATP-dependent NAD kinase</fullName>
    </alternativeName>
</protein>
<dbReference type="SUPFAM" id="SSF111331">
    <property type="entry name" value="NAD kinase/diacylglycerol kinase-like"/>
    <property type="match status" value="1"/>
</dbReference>
<evidence type="ECO:0000256" key="3">
    <source>
        <dbReference type="ARBA" id="ARBA00022857"/>
    </source>
</evidence>
<feature type="binding site" evidence="6">
    <location>
        <begin position="142"/>
        <end position="143"/>
    </location>
    <ligand>
        <name>NAD(+)</name>
        <dbReference type="ChEBI" id="CHEBI:57540"/>
    </ligand>
</feature>
<keyword evidence="4 6" id="KW-0520">NAD</keyword>
<evidence type="ECO:0000313" key="8">
    <source>
        <dbReference type="Proteomes" id="UP000657177"/>
    </source>
</evidence>
<evidence type="ECO:0000256" key="4">
    <source>
        <dbReference type="ARBA" id="ARBA00023027"/>
    </source>
</evidence>
<dbReference type="GO" id="GO:0005737">
    <property type="term" value="C:cytoplasm"/>
    <property type="evidence" value="ECO:0007669"/>
    <property type="project" value="UniProtKB-SubCell"/>
</dbReference>
<comment type="caution">
    <text evidence="6">Lacks conserved residue(s) required for the propagation of feature annotation.</text>
</comment>
<dbReference type="InterPro" id="IPR016064">
    <property type="entry name" value="NAD/diacylglycerol_kinase_sf"/>
</dbReference>
<dbReference type="AlphaFoldDB" id="A0A8J6I0D9"/>
<feature type="active site" description="Proton acceptor" evidence="6">
    <location>
        <position position="68"/>
    </location>
</feature>
<keyword evidence="3 6" id="KW-0521">NADP</keyword>
<sequence length="285" mass="31181">MKKIGVFPLFEKPEAARVARKLIHLLAQAGFQVVMEEESAARLDAAELGCRKEDLPAQLDYGVVLGGDGALLSLARRLYPWEIPIFGINLGHLGFLTEVEDKELESAVEKLRRGEFVVENRIMVNAEVTSAGKQRACLVGLNDIVISKGLFSRMLRLELLIDGFFTGMLAADGLIVATPTGSTAYSLSAGGPIVSPQLSALVLTPICAHSLFNRPLVVDSNAVIEIKFTAPPHEVLLTADGQECLGLEAEDGIKIYTAPHRTKFIRFKEKSFYHILREKVKEGKL</sequence>
<feature type="binding site" evidence="6">
    <location>
        <position position="242"/>
    </location>
    <ligand>
        <name>NAD(+)</name>
        <dbReference type="ChEBI" id="CHEBI:57540"/>
    </ligand>
</feature>
<evidence type="ECO:0000313" key="7">
    <source>
        <dbReference type="EMBL" id="MBA2133136.1"/>
    </source>
</evidence>